<organism evidence="3 4">
    <name type="scientific">Armatimonas rosea</name>
    <dbReference type="NCBI Taxonomy" id="685828"/>
    <lineage>
        <taxon>Bacteria</taxon>
        <taxon>Bacillati</taxon>
        <taxon>Armatimonadota</taxon>
        <taxon>Armatimonadia</taxon>
        <taxon>Armatimonadales</taxon>
        <taxon>Armatimonadaceae</taxon>
        <taxon>Armatimonas</taxon>
    </lineage>
</organism>
<dbReference type="EMBL" id="JACHGW010000003">
    <property type="protein sequence ID" value="MBB6051414.1"/>
    <property type="molecule type" value="Genomic_DNA"/>
</dbReference>
<proteinExistence type="predicted"/>
<evidence type="ECO:0000259" key="2">
    <source>
        <dbReference type="Pfam" id="PF13240"/>
    </source>
</evidence>
<protein>
    <recommendedName>
        <fullName evidence="2">Zinc-ribbon domain-containing protein</fullName>
    </recommendedName>
</protein>
<sequence>MFCKKCNAQNDDEKKFCGECGAKLEPAPDPVAVEGQDGAYYCSRHPKVPTLLRCGRCETPICQKCVVFGPAGNRCKACSRHRTPLRPRGVAHEVARGVSDVASSGRGYWIFGFWAMVVRFIASLFGRDF</sequence>
<keyword evidence="1" id="KW-0812">Transmembrane</keyword>
<evidence type="ECO:0000313" key="4">
    <source>
        <dbReference type="Proteomes" id="UP000520814"/>
    </source>
</evidence>
<keyword evidence="1" id="KW-1133">Transmembrane helix</keyword>
<feature type="transmembrane region" description="Helical" evidence="1">
    <location>
        <begin position="108"/>
        <end position="126"/>
    </location>
</feature>
<gene>
    <name evidence="3" type="ORF">HNQ39_003224</name>
</gene>
<dbReference type="SUPFAM" id="SSF57845">
    <property type="entry name" value="B-box zinc-binding domain"/>
    <property type="match status" value="1"/>
</dbReference>
<accession>A0A7W9SSL2</accession>
<feature type="domain" description="Zinc-ribbon" evidence="2">
    <location>
        <begin position="2"/>
        <end position="24"/>
    </location>
</feature>
<dbReference type="InterPro" id="IPR026870">
    <property type="entry name" value="Zinc_ribbon_dom"/>
</dbReference>
<reference evidence="3 4" key="1">
    <citation type="submission" date="2020-08" db="EMBL/GenBank/DDBJ databases">
        <title>Genomic Encyclopedia of Type Strains, Phase IV (KMG-IV): sequencing the most valuable type-strain genomes for metagenomic binning, comparative biology and taxonomic classification.</title>
        <authorList>
            <person name="Goeker M."/>
        </authorList>
    </citation>
    <scope>NUCLEOTIDE SEQUENCE [LARGE SCALE GENOMIC DNA]</scope>
    <source>
        <strain evidence="3 4">DSM 23562</strain>
    </source>
</reference>
<evidence type="ECO:0000256" key="1">
    <source>
        <dbReference type="SAM" id="Phobius"/>
    </source>
</evidence>
<evidence type="ECO:0000313" key="3">
    <source>
        <dbReference type="EMBL" id="MBB6051414.1"/>
    </source>
</evidence>
<dbReference type="Proteomes" id="UP000520814">
    <property type="component" value="Unassembled WGS sequence"/>
</dbReference>
<dbReference type="Pfam" id="PF13240">
    <property type="entry name" value="Zn_Ribbon_1"/>
    <property type="match status" value="1"/>
</dbReference>
<comment type="caution">
    <text evidence="3">The sequence shown here is derived from an EMBL/GenBank/DDBJ whole genome shotgun (WGS) entry which is preliminary data.</text>
</comment>
<keyword evidence="4" id="KW-1185">Reference proteome</keyword>
<dbReference type="RefSeq" id="WP_184198328.1">
    <property type="nucleotide sequence ID" value="NZ_JACHGW010000003.1"/>
</dbReference>
<keyword evidence="1" id="KW-0472">Membrane</keyword>
<dbReference type="AlphaFoldDB" id="A0A7W9SSL2"/>
<name>A0A7W9SSL2_ARMRO</name>